<name>A0A4Y8WBX5_9VIBR</name>
<keyword evidence="2 3" id="KW-0732">Signal</keyword>
<dbReference type="PANTHER" id="PTHR35936">
    <property type="entry name" value="MEMBRANE-BOUND LYTIC MUREIN TRANSGLYCOSYLASE F"/>
    <property type="match status" value="1"/>
</dbReference>
<evidence type="ECO:0000256" key="2">
    <source>
        <dbReference type="ARBA" id="ARBA00022729"/>
    </source>
</evidence>
<evidence type="ECO:0000256" key="3">
    <source>
        <dbReference type="SAM" id="SignalP"/>
    </source>
</evidence>
<dbReference type="OrthoDB" id="7340028at2"/>
<evidence type="ECO:0000256" key="1">
    <source>
        <dbReference type="ARBA" id="ARBA00010333"/>
    </source>
</evidence>
<dbReference type="AlphaFoldDB" id="A0A4Y8WBX5"/>
<comment type="similarity">
    <text evidence="1">Belongs to the bacterial solute-binding protein 3 family.</text>
</comment>
<feature type="domain" description="Solute-binding protein family 3/N-terminal" evidence="4">
    <location>
        <begin position="25"/>
        <end position="260"/>
    </location>
</feature>
<dbReference type="Proteomes" id="UP000297753">
    <property type="component" value="Unassembled WGS sequence"/>
</dbReference>
<sequence>MKWLLLPTILISSACLAYSPPTDVVVYGDDAYPPYSYLQEGMAKGIYAEILYAVFERMPDYRVIIKPIPWKRGLKMLKIGQSFALFPPYYFPDKRPYISPYSDPILNEEVVVYCRPDRVKALTLKQWPEDYFGLTIGINEAFEIGGKAFWEAVNDGKITLLEAKGNRPSILNLYHKKSDCYVNDKLSILWEVRLLIQEGQIESDWPLQLGHSISGEQGYLGFTNASLSRYPYKHHFIRQFNQALEQIKQEGIIDDILASYTVNHP</sequence>
<gene>
    <name evidence="5" type="ORF">ELS82_17825</name>
</gene>
<accession>A0A4Y8WBX5</accession>
<dbReference type="Pfam" id="PF00497">
    <property type="entry name" value="SBP_bac_3"/>
    <property type="match status" value="1"/>
</dbReference>
<evidence type="ECO:0000313" key="6">
    <source>
        <dbReference type="Proteomes" id="UP000297753"/>
    </source>
</evidence>
<organism evidence="5 6">
    <name type="scientific">Vibrio ouci</name>
    <dbReference type="NCBI Taxonomy" id="2499078"/>
    <lineage>
        <taxon>Bacteria</taxon>
        <taxon>Pseudomonadati</taxon>
        <taxon>Pseudomonadota</taxon>
        <taxon>Gammaproteobacteria</taxon>
        <taxon>Vibrionales</taxon>
        <taxon>Vibrionaceae</taxon>
        <taxon>Vibrio</taxon>
    </lineage>
</organism>
<dbReference type="SUPFAM" id="SSF53850">
    <property type="entry name" value="Periplasmic binding protein-like II"/>
    <property type="match status" value="1"/>
</dbReference>
<feature type="signal peptide" evidence="3">
    <location>
        <begin position="1"/>
        <end position="17"/>
    </location>
</feature>
<dbReference type="RefSeq" id="WP_134836680.1">
    <property type="nucleotide sequence ID" value="NZ_SATR01000031.1"/>
</dbReference>
<evidence type="ECO:0000313" key="5">
    <source>
        <dbReference type="EMBL" id="TFH90297.1"/>
    </source>
</evidence>
<dbReference type="PANTHER" id="PTHR35936:SF25">
    <property type="entry name" value="ABC TRANSPORTER SUBSTRATE-BINDING PROTEIN"/>
    <property type="match status" value="1"/>
</dbReference>
<dbReference type="PROSITE" id="PS51257">
    <property type="entry name" value="PROKAR_LIPOPROTEIN"/>
    <property type="match status" value="1"/>
</dbReference>
<reference evidence="5 6" key="1">
    <citation type="submission" date="2019-01" db="EMBL/GenBank/DDBJ databases">
        <title>Vibrio BEI176 sp. nov, a marine bacterium isolated from China: eastern marignal seas.</title>
        <authorList>
            <person name="Li B."/>
        </authorList>
    </citation>
    <scope>NUCLEOTIDE SEQUENCE [LARGE SCALE GENOMIC DNA]</scope>
    <source>
        <strain evidence="5 6">BEI176</strain>
    </source>
</reference>
<dbReference type="InterPro" id="IPR001638">
    <property type="entry name" value="Solute-binding_3/MltF_N"/>
</dbReference>
<feature type="chain" id="PRO_5021234056" evidence="3">
    <location>
        <begin position="18"/>
        <end position="265"/>
    </location>
</feature>
<dbReference type="Gene3D" id="3.40.190.10">
    <property type="entry name" value="Periplasmic binding protein-like II"/>
    <property type="match status" value="2"/>
</dbReference>
<comment type="caution">
    <text evidence="5">The sequence shown here is derived from an EMBL/GenBank/DDBJ whole genome shotgun (WGS) entry which is preliminary data.</text>
</comment>
<evidence type="ECO:0000259" key="4">
    <source>
        <dbReference type="Pfam" id="PF00497"/>
    </source>
</evidence>
<keyword evidence="6" id="KW-1185">Reference proteome</keyword>
<protein>
    <submittedName>
        <fullName evidence="5">Transporter substrate-binding domain-containing protein</fullName>
    </submittedName>
</protein>
<proteinExistence type="inferred from homology"/>
<dbReference type="EMBL" id="SATR01000031">
    <property type="protein sequence ID" value="TFH90297.1"/>
    <property type="molecule type" value="Genomic_DNA"/>
</dbReference>